<comment type="caution">
    <text evidence="2">The sequence shown here is derived from an EMBL/GenBank/DDBJ whole genome shotgun (WGS) entry which is preliminary data.</text>
</comment>
<dbReference type="Proteomes" id="UP000180246">
    <property type="component" value="Unassembled WGS sequence"/>
</dbReference>
<keyword evidence="1" id="KW-0732">Signal</keyword>
<dbReference type="RefSeq" id="WP_071361815.1">
    <property type="nucleotide sequence ID" value="NZ_JRYB01000001.1"/>
</dbReference>
<reference evidence="2 3" key="1">
    <citation type="submission" date="2014-10" db="EMBL/GenBank/DDBJ databases">
        <authorList>
            <person name="Seo M.-J."/>
            <person name="Seok Y.J."/>
            <person name="Cha I.-T."/>
        </authorList>
    </citation>
    <scope>NUCLEOTIDE SEQUENCE [LARGE SCALE GENOMIC DNA]</scope>
    <source>
        <strain evidence="2 3">NEU</strain>
    </source>
</reference>
<gene>
    <name evidence="2" type="ORF">LO55_2685</name>
</gene>
<sequence>MKGFLAIVLLAAAAAGAAATPIGDRFQRFDAELKAWDDAQTPEAKAHSVSLAYRQMKKGLDYRLVLPDAGTADLHLLFQAANGAHFYTPSSEHALDMLAVARELAARQVASAGQLDDTYYALIGAREYGAARAWRIEHALAVNQVELHEVDLPPLPPGQAAELLFTDGKRSARTFSFPGGAYVIVVADPHCGFTRDAVARITADQPLMAALKNRIKWLAPQQTERSLQAYLDWNGRYPQAPISQAYKNEDWDALRNRQFPVFYFYRDGALQTHFAGWPKEGRMRELTEALELIGIAAQQ</sequence>
<evidence type="ECO:0000313" key="2">
    <source>
        <dbReference type="EMBL" id="OIJ40154.1"/>
    </source>
</evidence>
<dbReference type="EMBL" id="JRYB01000001">
    <property type="protein sequence ID" value="OIJ40154.1"/>
    <property type="molecule type" value="Genomic_DNA"/>
</dbReference>
<feature type="chain" id="PRO_5010269749" description="Thioredoxin domain-containing protein" evidence="1">
    <location>
        <begin position="18"/>
        <end position="299"/>
    </location>
</feature>
<protein>
    <recommendedName>
        <fullName evidence="4">Thioredoxin domain-containing protein</fullName>
    </recommendedName>
</protein>
<evidence type="ECO:0000256" key="1">
    <source>
        <dbReference type="SAM" id="SignalP"/>
    </source>
</evidence>
<name>A0A1S2N6B9_9BURK</name>
<evidence type="ECO:0008006" key="4">
    <source>
        <dbReference type="Google" id="ProtNLM"/>
    </source>
</evidence>
<dbReference type="AlphaFoldDB" id="A0A1S2N6B9"/>
<feature type="signal peptide" evidence="1">
    <location>
        <begin position="1"/>
        <end position="17"/>
    </location>
</feature>
<accession>A0A1S2N6B9</accession>
<evidence type="ECO:0000313" key="3">
    <source>
        <dbReference type="Proteomes" id="UP000180246"/>
    </source>
</evidence>
<proteinExistence type="predicted"/>
<organism evidence="2 3">
    <name type="scientific">Massilia timonae</name>
    <dbReference type="NCBI Taxonomy" id="47229"/>
    <lineage>
        <taxon>Bacteria</taxon>
        <taxon>Pseudomonadati</taxon>
        <taxon>Pseudomonadota</taxon>
        <taxon>Betaproteobacteria</taxon>
        <taxon>Burkholderiales</taxon>
        <taxon>Oxalobacteraceae</taxon>
        <taxon>Telluria group</taxon>
        <taxon>Massilia</taxon>
    </lineage>
</organism>